<proteinExistence type="predicted"/>
<keyword evidence="2" id="KW-1185">Reference proteome</keyword>
<dbReference type="EMBL" id="KK914277">
    <property type="protein sequence ID" value="KDP43215.1"/>
    <property type="molecule type" value="Genomic_DNA"/>
</dbReference>
<reference evidence="1 2" key="1">
    <citation type="journal article" date="2014" name="PLoS ONE">
        <title>Global Analysis of Gene Expression Profiles in Physic Nut (Jatropha curcas L.) Seedlings Exposed to Salt Stress.</title>
        <authorList>
            <person name="Zhang L."/>
            <person name="Zhang C."/>
            <person name="Wu P."/>
            <person name="Chen Y."/>
            <person name="Li M."/>
            <person name="Jiang H."/>
            <person name="Wu G."/>
        </authorList>
    </citation>
    <scope>NUCLEOTIDE SEQUENCE [LARGE SCALE GENOMIC DNA]</scope>
    <source>
        <strain evidence="2">cv. GZQX0401</strain>
        <tissue evidence="1">Young leaves</tissue>
    </source>
</reference>
<name>A0A067LFG4_JATCU</name>
<dbReference type="Proteomes" id="UP000027138">
    <property type="component" value="Unassembled WGS sequence"/>
</dbReference>
<organism evidence="1 2">
    <name type="scientific">Jatropha curcas</name>
    <name type="common">Barbados nut</name>
    <dbReference type="NCBI Taxonomy" id="180498"/>
    <lineage>
        <taxon>Eukaryota</taxon>
        <taxon>Viridiplantae</taxon>
        <taxon>Streptophyta</taxon>
        <taxon>Embryophyta</taxon>
        <taxon>Tracheophyta</taxon>
        <taxon>Spermatophyta</taxon>
        <taxon>Magnoliopsida</taxon>
        <taxon>eudicotyledons</taxon>
        <taxon>Gunneridae</taxon>
        <taxon>Pentapetalae</taxon>
        <taxon>rosids</taxon>
        <taxon>fabids</taxon>
        <taxon>Malpighiales</taxon>
        <taxon>Euphorbiaceae</taxon>
        <taxon>Crotonoideae</taxon>
        <taxon>Jatropheae</taxon>
        <taxon>Jatropha</taxon>
    </lineage>
</organism>
<dbReference type="AlphaFoldDB" id="A0A067LFG4"/>
<gene>
    <name evidence="1" type="ORF">JCGZ_22767</name>
</gene>
<protein>
    <submittedName>
        <fullName evidence="1">Uncharacterized protein</fullName>
    </submittedName>
</protein>
<evidence type="ECO:0000313" key="1">
    <source>
        <dbReference type="EMBL" id="KDP43215.1"/>
    </source>
</evidence>
<evidence type="ECO:0000313" key="2">
    <source>
        <dbReference type="Proteomes" id="UP000027138"/>
    </source>
</evidence>
<sequence length="61" mass="6791">MEETVAATKVLGDSSVRKEQKKMKIYETGYEMKPTEIEALAQRGCSHSSLTKEEEGNLANN</sequence>
<accession>A0A067LFG4</accession>